<evidence type="ECO:0000313" key="6">
    <source>
        <dbReference type="EMBL" id="MDE1657064.1"/>
    </source>
</evidence>
<evidence type="ECO:0000313" key="7">
    <source>
        <dbReference type="Proteomes" id="UP001219297"/>
    </source>
</evidence>
<dbReference type="PROSITE" id="PS00211">
    <property type="entry name" value="ABC_TRANSPORTER_1"/>
    <property type="match status" value="1"/>
</dbReference>
<organism evidence="6 7">
    <name type="scientific">Actinotignum sanguinis</name>
    <dbReference type="NCBI Taxonomy" id="1445614"/>
    <lineage>
        <taxon>Bacteria</taxon>
        <taxon>Bacillati</taxon>
        <taxon>Actinomycetota</taxon>
        <taxon>Actinomycetes</taxon>
        <taxon>Actinomycetales</taxon>
        <taxon>Actinomycetaceae</taxon>
        <taxon>Actinotignum</taxon>
    </lineage>
</organism>
<dbReference type="InterPro" id="IPR027417">
    <property type="entry name" value="P-loop_NTPase"/>
</dbReference>
<dbReference type="SMART" id="SM00382">
    <property type="entry name" value="AAA"/>
    <property type="match status" value="2"/>
</dbReference>
<feature type="domain" description="ABC transporter" evidence="5">
    <location>
        <begin position="13"/>
        <end position="249"/>
    </location>
</feature>
<dbReference type="PANTHER" id="PTHR43790">
    <property type="entry name" value="CARBOHYDRATE TRANSPORT ATP-BINDING PROTEIN MG119-RELATED"/>
    <property type="match status" value="1"/>
</dbReference>
<dbReference type="InterPro" id="IPR017871">
    <property type="entry name" value="ABC_transporter-like_CS"/>
</dbReference>
<dbReference type="PANTHER" id="PTHR43790:SF9">
    <property type="entry name" value="GALACTOFURANOSE TRANSPORTER ATP-BINDING PROTEIN YTFR"/>
    <property type="match status" value="1"/>
</dbReference>
<keyword evidence="2" id="KW-0677">Repeat</keyword>
<keyword evidence="7" id="KW-1185">Reference proteome</keyword>
<dbReference type="EMBL" id="JARBHI010000022">
    <property type="protein sequence ID" value="MDE1657064.1"/>
    <property type="molecule type" value="Genomic_DNA"/>
</dbReference>
<keyword evidence="4 6" id="KW-0067">ATP-binding</keyword>
<evidence type="ECO:0000259" key="5">
    <source>
        <dbReference type="PROSITE" id="PS50893"/>
    </source>
</evidence>
<evidence type="ECO:0000256" key="4">
    <source>
        <dbReference type="ARBA" id="ARBA00022840"/>
    </source>
</evidence>
<keyword evidence="3" id="KW-0547">Nucleotide-binding</keyword>
<feature type="domain" description="ABC transporter" evidence="5">
    <location>
        <begin position="272"/>
        <end position="513"/>
    </location>
</feature>
<comment type="caution">
    <text evidence="6">The sequence shown here is derived from an EMBL/GenBank/DDBJ whole genome shotgun (WGS) entry which is preliminary data.</text>
</comment>
<dbReference type="Pfam" id="PF00005">
    <property type="entry name" value="ABC_tran"/>
    <property type="match status" value="2"/>
</dbReference>
<evidence type="ECO:0000256" key="1">
    <source>
        <dbReference type="ARBA" id="ARBA00022448"/>
    </source>
</evidence>
<name>A0ABT5V8F3_9ACTO</name>
<dbReference type="Gene3D" id="3.40.50.300">
    <property type="entry name" value="P-loop containing nucleotide triphosphate hydrolases"/>
    <property type="match status" value="2"/>
</dbReference>
<dbReference type="Proteomes" id="UP001219297">
    <property type="component" value="Unassembled WGS sequence"/>
</dbReference>
<accession>A0ABT5V8F3</accession>
<dbReference type="InterPro" id="IPR050107">
    <property type="entry name" value="ABC_carbohydrate_import_ATPase"/>
</dbReference>
<dbReference type="InterPro" id="IPR003439">
    <property type="entry name" value="ABC_transporter-like_ATP-bd"/>
</dbReference>
<dbReference type="RefSeq" id="WP_274735239.1">
    <property type="nucleotide sequence ID" value="NZ_CAMXYX010000007.1"/>
</dbReference>
<sequence length="516" mass="56074">MTTLETPGSKRSLKAVDIWKLFAGTPALSGVSLTVHPGEVVGLVGHNGAGKSTLLKVLSGAYRNDDGYLEVDGEKVTFASPSDALSHGVATVYQELSLLPNLSVTENTFLGREVRKGPNLDRSVMRKSARSLMEKYGIDVDVDRKVGSYPVATRQLMEIAIATTRNTRYLLLDEPTTSLEGDQVESFLEWVRDLSKKEGIGIVLVNHKLDELYAVADKIVALVDGKVRISGSADEVSHAEVVTAIAGEVNAGTDVSVETSATVRERQGKVPEGVPALSVRNLRSAAHKGVSFDVYPGRVHGFYGLIGSGRTEAMRCIYGADEYDSGEFTVNGDSYKPKNPKTAQKAGFSYLTEERKLDGIVPQLNSYRNATLPITDRYSKPGFLDRGKARKASKQQFDALKVRGNVEASIESLSGGNQQKVLLARVIMEDSQILMLDEPTKGVDIGVKAEIHRIVRELAHEEGLAVMVVSSEEEEILELCDDVTVFAHGRVVQSGVPAGDLNVTRLREMAWQEISE</sequence>
<keyword evidence="1" id="KW-0813">Transport</keyword>
<gene>
    <name evidence="6" type="ORF">PWJ81_08285</name>
</gene>
<evidence type="ECO:0000256" key="3">
    <source>
        <dbReference type="ARBA" id="ARBA00022741"/>
    </source>
</evidence>
<dbReference type="SUPFAM" id="SSF52540">
    <property type="entry name" value="P-loop containing nucleoside triphosphate hydrolases"/>
    <property type="match status" value="2"/>
</dbReference>
<dbReference type="CDD" id="cd03215">
    <property type="entry name" value="ABC_Carb_Monos_II"/>
    <property type="match status" value="1"/>
</dbReference>
<proteinExistence type="predicted"/>
<reference evidence="6 7" key="1">
    <citation type="submission" date="2023-02" db="EMBL/GenBank/DDBJ databases">
        <title>Defining the Infant Male Urobiome and Moving Towards Mechanisms in Urobiome Research.</title>
        <authorList>
            <person name="Reasoner S."/>
            <person name="Flores V."/>
            <person name="Van Horn G."/>
            <person name="Morales G."/>
            <person name="Peard L."/>
            <person name="Abelson B."/>
            <person name="Manuel C."/>
            <person name="Lee J."/>
            <person name="Baker B."/>
            <person name="Williams T."/>
            <person name="Schmitz J."/>
            <person name="Clayton D."/>
            <person name="Hadjifrangiskou M."/>
        </authorList>
    </citation>
    <scope>NUCLEOTIDE SEQUENCE [LARGE SCALE GENOMIC DNA]</scope>
    <source>
        <strain evidence="6 7">AS1053</strain>
    </source>
</reference>
<evidence type="ECO:0000256" key="2">
    <source>
        <dbReference type="ARBA" id="ARBA00022737"/>
    </source>
</evidence>
<dbReference type="PROSITE" id="PS50893">
    <property type="entry name" value="ABC_TRANSPORTER_2"/>
    <property type="match status" value="2"/>
</dbReference>
<protein>
    <submittedName>
        <fullName evidence="6">Sugar ABC transporter ATP-binding protein</fullName>
    </submittedName>
</protein>
<dbReference type="InterPro" id="IPR003593">
    <property type="entry name" value="AAA+_ATPase"/>
</dbReference>
<dbReference type="CDD" id="cd03216">
    <property type="entry name" value="ABC_Carb_Monos_I"/>
    <property type="match status" value="1"/>
</dbReference>
<dbReference type="GO" id="GO:0005524">
    <property type="term" value="F:ATP binding"/>
    <property type="evidence" value="ECO:0007669"/>
    <property type="project" value="UniProtKB-KW"/>
</dbReference>